<keyword evidence="3" id="KW-1185">Reference proteome</keyword>
<sequence>MNVSADRVDNKKGHIDGNIITSCVECNVARKDMAIYAFKRKKLMEFDADRLVWSIDEEEKDIYHKMKANIAGGPSIIFHRFAKRDKTYIRNASELNGGEDTVHLHPANYALVMKAKRAGKGVRLQLAEGEIIYDMETIQGGSFWSWIKDKAYPWLKKNWSIIKPVASAVADVAVPAVATAFGAPTAGVAARQGLKQLTGVGFAKKGGKLVKGSEAEKPSEPVILEASDSTKPEL</sequence>
<evidence type="ECO:0000313" key="3">
    <source>
        <dbReference type="Proteomes" id="UP000794436"/>
    </source>
</evidence>
<dbReference type="AlphaFoldDB" id="A0A8K1C3E7"/>
<dbReference type="EMBL" id="SPLM01000148">
    <property type="protein sequence ID" value="TMW55422.1"/>
    <property type="molecule type" value="Genomic_DNA"/>
</dbReference>
<feature type="region of interest" description="Disordered" evidence="1">
    <location>
        <begin position="211"/>
        <end position="234"/>
    </location>
</feature>
<reference evidence="2" key="1">
    <citation type="submission" date="2019-03" db="EMBL/GenBank/DDBJ databases">
        <title>Long read genome sequence of the mycoparasitic Pythium oligandrum ATCC 38472 isolated from sugarbeet rhizosphere.</title>
        <authorList>
            <person name="Gaulin E."/>
        </authorList>
    </citation>
    <scope>NUCLEOTIDE SEQUENCE</scope>
    <source>
        <strain evidence="2">ATCC 38472_TT</strain>
    </source>
</reference>
<evidence type="ECO:0000313" key="2">
    <source>
        <dbReference type="EMBL" id="TMW55422.1"/>
    </source>
</evidence>
<dbReference type="OrthoDB" id="123275at2759"/>
<dbReference type="PANTHER" id="PTHR33206">
    <property type="entry name" value="PROTEIN CBG10425"/>
    <property type="match status" value="1"/>
</dbReference>
<comment type="caution">
    <text evidence="2">The sequence shown here is derived from an EMBL/GenBank/DDBJ whole genome shotgun (WGS) entry which is preliminary data.</text>
</comment>
<name>A0A8K1C3E7_PYTOL</name>
<gene>
    <name evidence="2" type="ORF">Poli38472_013313</name>
</gene>
<protein>
    <submittedName>
        <fullName evidence="2">Uncharacterized protein</fullName>
    </submittedName>
</protein>
<organism evidence="2 3">
    <name type="scientific">Pythium oligandrum</name>
    <name type="common">Mycoparasitic fungus</name>
    <dbReference type="NCBI Taxonomy" id="41045"/>
    <lineage>
        <taxon>Eukaryota</taxon>
        <taxon>Sar</taxon>
        <taxon>Stramenopiles</taxon>
        <taxon>Oomycota</taxon>
        <taxon>Peronosporomycetes</taxon>
        <taxon>Pythiales</taxon>
        <taxon>Pythiaceae</taxon>
        <taxon>Pythium</taxon>
    </lineage>
</organism>
<dbReference type="PANTHER" id="PTHR33206:SF1">
    <property type="entry name" value="DNA-DIRECTED DNA POLYMERASE"/>
    <property type="match status" value="1"/>
</dbReference>
<dbReference type="Gene3D" id="3.30.40.220">
    <property type="match status" value="1"/>
</dbReference>
<proteinExistence type="predicted"/>
<evidence type="ECO:0000256" key="1">
    <source>
        <dbReference type="SAM" id="MobiDB-lite"/>
    </source>
</evidence>
<dbReference type="Proteomes" id="UP000794436">
    <property type="component" value="Unassembled WGS sequence"/>
</dbReference>
<accession>A0A8K1C3E7</accession>